<organism evidence="10">
    <name type="scientific">marine metagenome</name>
    <dbReference type="NCBI Taxonomy" id="408172"/>
    <lineage>
        <taxon>unclassified sequences</taxon>
        <taxon>metagenomes</taxon>
        <taxon>ecological metagenomes</taxon>
    </lineage>
</organism>
<dbReference type="GO" id="GO:0022857">
    <property type="term" value="F:transmembrane transporter activity"/>
    <property type="evidence" value="ECO:0007669"/>
    <property type="project" value="InterPro"/>
</dbReference>
<dbReference type="EMBL" id="UINC01063851">
    <property type="protein sequence ID" value="SVB91920.1"/>
    <property type="molecule type" value="Genomic_DNA"/>
</dbReference>
<evidence type="ECO:0000256" key="4">
    <source>
        <dbReference type="ARBA" id="ARBA00022618"/>
    </source>
</evidence>
<keyword evidence="8" id="KW-0131">Cell cycle</keyword>
<dbReference type="GO" id="GO:0051301">
    <property type="term" value="P:cell division"/>
    <property type="evidence" value="ECO:0007669"/>
    <property type="project" value="UniProtKB-KW"/>
</dbReference>
<sequence>MRKQRRALLSEINVVPYIDVMLVLLVVFMVAAPLMVQGILINLPETKSEPLPRERSDPLIISLREDGVIFLETVSTKDLPLDLDKLSEMVTKIIKANPSLQVFVRGDGNVNYQSVMDLMSALQASGVEDVGLITKPPI</sequence>
<dbReference type="PANTHER" id="PTHR30558">
    <property type="entry name" value="EXBD MEMBRANE COMPONENT OF PMF-DRIVEN MACROMOLECULE IMPORT SYSTEM"/>
    <property type="match status" value="1"/>
</dbReference>
<reference evidence="10" key="1">
    <citation type="submission" date="2018-05" db="EMBL/GenBank/DDBJ databases">
        <authorList>
            <person name="Lanie J.A."/>
            <person name="Ng W.-L."/>
            <person name="Kazmierczak K.M."/>
            <person name="Andrzejewski T.M."/>
            <person name="Davidsen T.M."/>
            <person name="Wayne K.J."/>
            <person name="Tettelin H."/>
            <person name="Glass J.I."/>
            <person name="Rusch D."/>
            <person name="Podicherti R."/>
            <person name="Tsui H.-C.T."/>
            <person name="Winkler M.E."/>
        </authorList>
    </citation>
    <scope>NUCLEOTIDE SEQUENCE</scope>
</reference>
<accession>A0A382HX51</accession>
<dbReference type="Gene3D" id="3.30.420.270">
    <property type="match status" value="1"/>
</dbReference>
<evidence type="ECO:0000256" key="7">
    <source>
        <dbReference type="ARBA" id="ARBA00023136"/>
    </source>
</evidence>
<keyword evidence="4" id="KW-0132">Cell division</keyword>
<keyword evidence="7 9" id="KW-0472">Membrane</keyword>
<comment type="subcellular location">
    <subcellularLocation>
        <location evidence="1">Cell membrane</location>
        <topology evidence="1">Single-pass membrane protein</topology>
    </subcellularLocation>
</comment>
<evidence type="ECO:0000256" key="9">
    <source>
        <dbReference type="SAM" id="Phobius"/>
    </source>
</evidence>
<dbReference type="Pfam" id="PF02472">
    <property type="entry name" value="ExbD"/>
    <property type="match status" value="1"/>
</dbReference>
<dbReference type="GO" id="GO:0015031">
    <property type="term" value="P:protein transport"/>
    <property type="evidence" value="ECO:0007669"/>
    <property type="project" value="InterPro"/>
</dbReference>
<evidence type="ECO:0000256" key="2">
    <source>
        <dbReference type="ARBA" id="ARBA00022475"/>
    </source>
</evidence>
<evidence type="ECO:0008006" key="11">
    <source>
        <dbReference type="Google" id="ProtNLM"/>
    </source>
</evidence>
<name>A0A382HX51_9ZZZZ</name>
<evidence type="ECO:0000256" key="3">
    <source>
        <dbReference type="ARBA" id="ARBA00022519"/>
    </source>
</evidence>
<keyword evidence="2" id="KW-1003">Cell membrane</keyword>
<evidence type="ECO:0000313" key="10">
    <source>
        <dbReference type="EMBL" id="SVB91920.1"/>
    </source>
</evidence>
<dbReference type="PANTHER" id="PTHR30558:SF7">
    <property type="entry name" value="TOL-PAL SYSTEM PROTEIN TOLR"/>
    <property type="match status" value="1"/>
</dbReference>
<dbReference type="InterPro" id="IPR003400">
    <property type="entry name" value="ExbD"/>
</dbReference>
<dbReference type="InterPro" id="IPR014168">
    <property type="entry name" value="Tol-Pal_TolR"/>
</dbReference>
<evidence type="ECO:0000256" key="8">
    <source>
        <dbReference type="ARBA" id="ARBA00023306"/>
    </source>
</evidence>
<proteinExistence type="inferred from homology"/>
<protein>
    <recommendedName>
        <fullName evidence="11">Tol-Pal system protein TolR</fullName>
    </recommendedName>
</protein>
<dbReference type="HAMAP" id="MF_02203">
    <property type="entry name" value="TolR"/>
    <property type="match status" value="1"/>
</dbReference>
<feature type="transmembrane region" description="Helical" evidence="9">
    <location>
        <begin position="20"/>
        <end position="43"/>
    </location>
</feature>
<dbReference type="GO" id="GO:0005886">
    <property type="term" value="C:plasma membrane"/>
    <property type="evidence" value="ECO:0007669"/>
    <property type="project" value="UniProtKB-SubCell"/>
</dbReference>
<evidence type="ECO:0000256" key="5">
    <source>
        <dbReference type="ARBA" id="ARBA00022692"/>
    </source>
</evidence>
<dbReference type="NCBIfam" id="TIGR02801">
    <property type="entry name" value="tolR"/>
    <property type="match status" value="1"/>
</dbReference>
<keyword evidence="5 9" id="KW-0812">Transmembrane</keyword>
<evidence type="ECO:0000256" key="6">
    <source>
        <dbReference type="ARBA" id="ARBA00022989"/>
    </source>
</evidence>
<keyword evidence="6 9" id="KW-1133">Transmembrane helix</keyword>
<gene>
    <name evidence="10" type="ORF">METZ01_LOCUS244774</name>
</gene>
<dbReference type="AlphaFoldDB" id="A0A382HX51"/>
<evidence type="ECO:0000256" key="1">
    <source>
        <dbReference type="ARBA" id="ARBA00004162"/>
    </source>
</evidence>
<keyword evidence="3" id="KW-0997">Cell inner membrane</keyword>